<feature type="domain" description="Response regulatory" evidence="3">
    <location>
        <begin position="7"/>
        <end position="123"/>
    </location>
</feature>
<dbReference type="InterPro" id="IPR011006">
    <property type="entry name" value="CheY-like_superfamily"/>
</dbReference>
<dbReference type="PANTHER" id="PTHR44591:SF14">
    <property type="entry name" value="PROTEIN PILG"/>
    <property type="match status" value="1"/>
</dbReference>
<dbReference type="PANTHER" id="PTHR44591">
    <property type="entry name" value="STRESS RESPONSE REGULATOR PROTEIN 1"/>
    <property type="match status" value="1"/>
</dbReference>
<evidence type="ECO:0000259" key="3">
    <source>
        <dbReference type="PROSITE" id="PS50110"/>
    </source>
</evidence>
<sequence length="138" mass="14793">MQDGKRVILCVDDDPDFLDVLQMILESNGYVMVQAASAEEALKVFRQTDPDVLLVDLMMEEVDAGTSLVRELKAMGNQAPIYMLSSVGDSLAVSTDCSELGLAGVFQKPVDSAALLTILRAKLRARDVAGTCGRPSEG</sequence>
<dbReference type="InterPro" id="IPR001789">
    <property type="entry name" value="Sig_transdc_resp-reg_receiver"/>
</dbReference>
<dbReference type="AlphaFoldDB" id="A0A0F9FLC8"/>
<comment type="caution">
    <text evidence="4">The sequence shown here is derived from an EMBL/GenBank/DDBJ whole genome shotgun (WGS) entry which is preliminary data.</text>
</comment>
<dbReference type="InterPro" id="IPR050595">
    <property type="entry name" value="Bact_response_regulator"/>
</dbReference>
<dbReference type="Gene3D" id="3.40.50.2300">
    <property type="match status" value="1"/>
</dbReference>
<dbReference type="Pfam" id="PF00072">
    <property type="entry name" value="Response_reg"/>
    <property type="match status" value="1"/>
</dbReference>
<dbReference type="EMBL" id="LAZR01023218">
    <property type="protein sequence ID" value="KKL79276.1"/>
    <property type="molecule type" value="Genomic_DNA"/>
</dbReference>
<accession>A0A0F9FLC8</accession>
<evidence type="ECO:0000256" key="2">
    <source>
        <dbReference type="ARBA" id="ARBA00023012"/>
    </source>
</evidence>
<dbReference type="SMART" id="SM00448">
    <property type="entry name" value="REC"/>
    <property type="match status" value="1"/>
</dbReference>
<protein>
    <recommendedName>
        <fullName evidence="3">Response regulatory domain-containing protein</fullName>
    </recommendedName>
</protein>
<organism evidence="4">
    <name type="scientific">marine sediment metagenome</name>
    <dbReference type="NCBI Taxonomy" id="412755"/>
    <lineage>
        <taxon>unclassified sequences</taxon>
        <taxon>metagenomes</taxon>
        <taxon>ecological metagenomes</taxon>
    </lineage>
</organism>
<evidence type="ECO:0000313" key="4">
    <source>
        <dbReference type="EMBL" id="KKL79276.1"/>
    </source>
</evidence>
<gene>
    <name evidence="4" type="ORF">LCGC14_2016460</name>
</gene>
<name>A0A0F9FLC8_9ZZZZ</name>
<proteinExistence type="predicted"/>
<dbReference type="CDD" id="cd00156">
    <property type="entry name" value="REC"/>
    <property type="match status" value="1"/>
</dbReference>
<reference evidence="4" key="1">
    <citation type="journal article" date="2015" name="Nature">
        <title>Complex archaea that bridge the gap between prokaryotes and eukaryotes.</title>
        <authorList>
            <person name="Spang A."/>
            <person name="Saw J.H."/>
            <person name="Jorgensen S.L."/>
            <person name="Zaremba-Niedzwiedzka K."/>
            <person name="Martijn J."/>
            <person name="Lind A.E."/>
            <person name="van Eijk R."/>
            <person name="Schleper C."/>
            <person name="Guy L."/>
            <person name="Ettema T.J."/>
        </authorList>
    </citation>
    <scope>NUCLEOTIDE SEQUENCE</scope>
</reference>
<dbReference type="SUPFAM" id="SSF52172">
    <property type="entry name" value="CheY-like"/>
    <property type="match status" value="1"/>
</dbReference>
<dbReference type="PROSITE" id="PS50110">
    <property type="entry name" value="RESPONSE_REGULATORY"/>
    <property type="match status" value="1"/>
</dbReference>
<keyword evidence="2" id="KW-0902">Two-component regulatory system</keyword>
<keyword evidence="1" id="KW-0597">Phosphoprotein</keyword>
<dbReference type="GO" id="GO:0000160">
    <property type="term" value="P:phosphorelay signal transduction system"/>
    <property type="evidence" value="ECO:0007669"/>
    <property type="project" value="UniProtKB-KW"/>
</dbReference>
<evidence type="ECO:0000256" key="1">
    <source>
        <dbReference type="ARBA" id="ARBA00022553"/>
    </source>
</evidence>